<comment type="caution">
    <text evidence="8">The sequence shown here is derived from an EMBL/GenBank/DDBJ whole genome shotgun (WGS) entry which is preliminary data.</text>
</comment>
<dbReference type="EMBL" id="MKGL01001072">
    <property type="protein sequence ID" value="RNE94796.1"/>
    <property type="molecule type" value="Genomic_DNA"/>
</dbReference>
<dbReference type="GO" id="GO:0070403">
    <property type="term" value="F:NAD+ binding"/>
    <property type="evidence" value="ECO:0007669"/>
    <property type="project" value="InterPro"/>
</dbReference>
<dbReference type="PANTHER" id="PTHR43561:SF3">
    <property type="entry name" value="HYDROXYACYL-COENZYME A DEHYDROGENASE, MITOCHONDRIAL"/>
    <property type="match status" value="1"/>
</dbReference>
<keyword evidence="4" id="KW-0496">Mitochondrion</keyword>
<dbReference type="InterPro" id="IPR006108">
    <property type="entry name" value="3HC_DH_C"/>
</dbReference>
<keyword evidence="3" id="KW-0520">NAD</keyword>
<dbReference type="InterPro" id="IPR006176">
    <property type="entry name" value="3-OHacyl-CoA_DH_NAD-bd"/>
</dbReference>
<comment type="catalytic activity">
    <reaction evidence="5">
        <text>a (3S)-3-hydroxyacyl-CoA + NAD(+) = a 3-oxoacyl-CoA + NADH + H(+)</text>
        <dbReference type="Rhea" id="RHEA:22432"/>
        <dbReference type="ChEBI" id="CHEBI:15378"/>
        <dbReference type="ChEBI" id="CHEBI:57318"/>
        <dbReference type="ChEBI" id="CHEBI:57540"/>
        <dbReference type="ChEBI" id="CHEBI:57945"/>
        <dbReference type="ChEBI" id="CHEBI:90726"/>
        <dbReference type="EC" id="1.1.1.35"/>
    </reaction>
</comment>
<accession>A0A3R7JPN2</accession>
<comment type="subcellular location">
    <subcellularLocation>
        <location evidence="1">Mitochondrion matrix</location>
    </subcellularLocation>
</comment>
<dbReference type="OrthoDB" id="5958943at2759"/>
<evidence type="ECO:0000256" key="5">
    <source>
        <dbReference type="ARBA" id="ARBA00049556"/>
    </source>
</evidence>
<dbReference type="GO" id="GO:0005759">
    <property type="term" value="C:mitochondrial matrix"/>
    <property type="evidence" value="ECO:0007669"/>
    <property type="project" value="UniProtKB-SubCell"/>
</dbReference>
<name>A0A3R7JPN2_TRYRA</name>
<sequence>MAPKECVFCMNTTSSLSVEKQAVATGRLDRLAGPHFPPVFIVKLVEVVKAVGASQGAADLISEHAKTLKKHLVLVIDTKRFILSHLLAPHRLEAGRLMGRAVASVEGADVATKLGCGRPMGPFALAGSIGINALEFSADAQRKEEPEHL</sequence>
<dbReference type="GO" id="GO:0003857">
    <property type="term" value="F:(3S)-3-hydroxyacyl-CoA dehydrogenase (NAD+) activity"/>
    <property type="evidence" value="ECO:0007669"/>
    <property type="project" value="UniProtKB-EC"/>
</dbReference>
<evidence type="ECO:0000259" key="7">
    <source>
        <dbReference type="Pfam" id="PF02737"/>
    </source>
</evidence>
<evidence type="ECO:0000256" key="2">
    <source>
        <dbReference type="ARBA" id="ARBA00023002"/>
    </source>
</evidence>
<dbReference type="SUPFAM" id="SSF51735">
    <property type="entry name" value="NAD(P)-binding Rossmann-fold domains"/>
    <property type="match status" value="1"/>
</dbReference>
<dbReference type="EC" id="1.1.1.35" evidence="8"/>
<dbReference type="InterPro" id="IPR008927">
    <property type="entry name" value="6-PGluconate_DH-like_C_sf"/>
</dbReference>
<dbReference type="GeneID" id="40334520"/>
<dbReference type="Gene3D" id="3.40.50.720">
    <property type="entry name" value="NAD(P)-binding Rossmann-like Domain"/>
    <property type="match status" value="1"/>
</dbReference>
<evidence type="ECO:0000259" key="6">
    <source>
        <dbReference type="Pfam" id="PF00725"/>
    </source>
</evidence>
<protein>
    <submittedName>
        <fullName evidence="8">Short chain 3-hydroxyacyl-CoA dehydrogenase</fullName>
        <ecNumber evidence="8">1.1.1.35</ecNumber>
    </submittedName>
</protein>
<evidence type="ECO:0000313" key="9">
    <source>
        <dbReference type="Proteomes" id="UP000283634"/>
    </source>
</evidence>
<dbReference type="SUPFAM" id="SSF48179">
    <property type="entry name" value="6-phosphogluconate dehydrogenase C-terminal domain-like"/>
    <property type="match status" value="1"/>
</dbReference>
<evidence type="ECO:0000313" key="8">
    <source>
        <dbReference type="EMBL" id="RNE94796.1"/>
    </source>
</evidence>
<evidence type="ECO:0000256" key="3">
    <source>
        <dbReference type="ARBA" id="ARBA00023027"/>
    </source>
</evidence>
<dbReference type="InterPro" id="IPR052242">
    <property type="entry name" value="Mito_3-hydroxyacyl-CoA_DH"/>
</dbReference>
<dbReference type="InterPro" id="IPR036291">
    <property type="entry name" value="NAD(P)-bd_dom_sf"/>
</dbReference>
<dbReference type="PANTHER" id="PTHR43561">
    <property type="match status" value="1"/>
</dbReference>
<feature type="domain" description="3-hydroxyacyl-CoA dehydrogenase C-terminal" evidence="6">
    <location>
        <begin position="81"/>
        <end position="144"/>
    </location>
</feature>
<reference evidence="8 9" key="1">
    <citation type="journal article" date="2018" name="BMC Genomics">
        <title>Genomic comparison of Trypanosoma conorhini and Trypanosoma rangeli to Trypanosoma cruzi strains of high and low virulence.</title>
        <authorList>
            <person name="Bradwell K.R."/>
            <person name="Koparde V.N."/>
            <person name="Matveyev A.V."/>
            <person name="Serrano M.G."/>
            <person name="Alves J.M."/>
            <person name="Parikh H."/>
            <person name="Huang B."/>
            <person name="Lee V."/>
            <person name="Espinosa-Alvarez O."/>
            <person name="Ortiz P.A."/>
            <person name="Costa-Martins A.G."/>
            <person name="Teixeira M.M."/>
            <person name="Buck G.A."/>
        </authorList>
    </citation>
    <scope>NUCLEOTIDE SEQUENCE [LARGE SCALE GENOMIC DNA]</scope>
    <source>
        <strain evidence="8 9">AM80</strain>
    </source>
</reference>
<dbReference type="Pfam" id="PF02737">
    <property type="entry name" value="3HCDH_N"/>
    <property type="match status" value="1"/>
</dbReference>
<dbReference type="OMA" id="MEYGRNI"/>
<proteinExistence type="predicted"/>
<evidence type="ECO:0000256" key="4">
    <source>
        <dbReference type="ARBA" id="ARBA00023128"/>
    </source>
</evidence>
<dbReference type="AlphaFoldDB" id="A0A3R7JPN2"/>
<keyword evidence="9" id="KW-1185">Reference proteome</keyword>
<dbReference type="RefSeq" id="XP_029232960.1">
    <property type="nucleotide sequence ID" value="XM_029387199.1"/>
</dbReference>
<dbReference type="Pfam" id="PF00725">
    <property type="entry name" value="3HCDH"/>
    <property type="match status" value="1"/>
</dbReference>
<dbReference type="GO" id="GO:0006635">
    <property type="term" value="P:fatty acid beta-oxidation"/>
    <property type="evidence" value="ECO:0007669"/>
    <property type="project" value="TreeGrafter"/>
</dbReference>
<feature type="domain" description="3-hydroxyacyl-CoA dehydrogenase NAD binding" evidence="7">
    <location>
        <begin position="2"/>
        <end position="77"/>
    </location>
</feature>
<dbReference type="InterPro" id="IPR013328">
    <property type="entry name" value="6PGD_dom2"/>
</dbReference>
<dbReference type="Proteomes" id="UP000283634">
    <property type="component" value="Unassembled WGS sequence"/>
</dbReference>
<gene>
    <name evidence="8" type="ORF">TraAM80_10587</name>
</gene>
<dbReference type="Gene3D" id="1.10.1040.10">
    <property type="entry name" value="N-(1-d-carboxylethyl)-l-norvaline Dehydrogenase, domain 2"/>
    <property type="match status" value="1"/>
</dbReference>
<evidence type="ECO:0000256" key="1">
    <source>
        <dbReference type="ARBA" id="ARBA00004305"/>
    </source>
</evidence>
<keyword evidence="2 8" id="KW-0560">Oxidoreductase</keyword>
<organism evidence="8 9">
    <name type="scientific">Trypanosoma rangeli</name>
    <dbReference type="NCBI Taxonomy" id="5698"/>
    <lineage>
        <taxon>Eukaryota</taxon>
        <taxon>Discoba</taxon>
        <taxon>Euglenozoa</taxon>
        <taxon>Kinetoplastea</taxon>
        <taxon>Metakinetoplastina</taxon>
        <taxon>Trypanosomatida</taxon>
        <taxon>Trypanosomatidae</taxon>
        <taxon>Trypanosoma</taxon>
        <taxon>Herpetosoma</taxon>
    </lineage>
</organism>